<name>A0A7V8KQW4_9BIFI</name>
<keyword evidence="2" id="KW-1133">Transmembrane helix</keyword>
<feature type="transmembrane region" description="Helical" evidence="2">
    <location>
        <begin position="86"/>
        <end position="107"/>
    </location>
</feature>
<feature type="transmembrane region" description="Helical" evidence="2">
    <location>
        <begin position="276"/>
        <end position="302"/>
    </location>
</feature>
<feature type="transmembrane region" description="Helical" evidence="2">
    <location>
        <begin position="314"/>
        <end position="334"/>
    </location>
</feature>
<organism evidence="3 4">
    <name type="scientific">Bifidobacterium pullorum</name>
    <dbReference type="NCBI Taxonomy" id="78448"/>
    <lineage>
        <taxon>Bacteria</taxon>
        <taxon>Bacillati</taxon>
        <taxon>Actinomycetota</taxon>
        <taxon>Actinomycetes</taxon>
        <taxon>Bifidobacteriales</taxon>
        <taxon>Bifidobacteriaceae</taxon>
        <taxon>Bifidobacterium</taxon>
    </lineage>
</organism>
<feature type="region of interest" description="Disordered" evidence="1">
    <location>
        <begin position="412"/>
        <end position="445"/>
    </location>
</feature>
<feature type="transmembrane region" description="Helical" evidence="2">
    <location>
        <begin position="466"/>
        <end position="486"/>
    </location>
</feature>
<dbReference type="InterPro" id="IPR046671">
    <property type="entry name" value="DUF6541"/>
</dbReference>
<dbReference type="Proteomes" id="UP000029109">
    <property type="component" value="Unassembled WGS sequence"/>
</dbReference>
<feature type="transmembrane region" description="Helical" evidence="2">
    <location>
        <begin position="214"/>
        <end position="231"/>
    </location>
</feature>
<feature type="transmembrane region" description="Helical" evidence="2">
    <location>
        <begin position="154"/>
        <end position="174"/>
    </location>
</feature>
<evidence type="ECO:0000256" key="1">
    <source>
        <dbReference type="SAM" id="MobiDB-lite"/>
    </source>
</evidence>
<comment type="caution">
    <text evidence="3">The sequence shown here is derived from an EMBL/GenBank/DDBJ whole genome shotgun (WGS) entry which is preliminary data.</text>
</comment>
<protein>
    <submittedName>
        <fullName evidence="3">Transmembrane protein alanine and leucine rich</fullName>
    </submittedName>
</protein>
<dbReference type="EMBL" id="JGZJ01000007">
    <property type="protein sequence ID" value="KFI82995.1"/>
    <property type="molecule type" value="Genomic_DNA"/>
</dbReference>
<feature type="transmembrane region" description="Helical" evidence="2">
    <location>
        <begin position="243"/>
        <end position="264"/>
    </location>
</feature>
<dbReference type="Pfam" id="PF20176">
    <property type="entry name" value="DUF6541"/>
    <property type="match status" value="2"/>
</dbReference>
<keyword evidence="2" id="KW-0472">Membrane</keyword>
<reference evidence="3 4" key="1">
    <citation type="submission" date="2014-03" db="EMBL/GenBank/DDBJ databases">
        <title>Genomics of Bifidobacteria.</title>
        <authorList>
            <person name="Ventura M."/>
            <person name="Milani C."/>
            <person name="Lugli G.A."/>
        </authorList>
    </citation>
    <scope>NUCLEOTIDE SEQUENCE [LARGE SCALE GENOMIC DNA]</scope>
    <source>
        <strain evidence="3 4">LMG 21816</strain>
    </source>
</reference>
<feature type="transmembrane region" description="Helical" evidence="2">
    <location>
        <begin position="506"/>
        <end position="527"/>
    </location>
</feature>
<feature type="compositionally biased region" description="Gly residues" evidence="1">
    <location>
        <begin position="412"/>
        <end position="424"/>
    </location>
</feature>
<sequence length="780" mass="84162">MVPIGRAEFRVRRYDGWVHEERRMTGVEAVADVSANKAENGSGEACSGEASAGIMRTVVRSVAAQTAAVPAITMRTVAKRMMPGRLLLPICSVLGVLAAFAVVLLWFPRGEAVWDYPLHQIDAPAHYYFIRKILDEGVGAATHLWPNDAYYPPLFHLLAAGLVKAGELLGLNVSVYAAFNVVWLVGAGLIWPAGMQMFIGYWTRRVDSRTPWRPFSSAMAVLVPLLAVVSPCHPYQMLQSGPLLAYGLATSLLPFWMVATLRLFDAIAARQGIARWMAVTVLTGGLCLFAHPRIAFTWLLFMGPFVLLRLPWKLILAMVGAVAVCAVAFLLYMMSSYQSDRYFDPSSWFHTFVPNRTVPEALRVYVTENLTGVAGAVMAVGVAVAVLVVVLVMVRPRWFAVVSASTMPGGSDGGLGNGRDGGTGDGRDACPGGRSGDGVGTASSGCRSAVRFSERPFTAREVRKDAISLLLAFLLNGLVYVCSTALTGWFPNIVAAAWYRAETRPLTMIPLGVVPLICFAVCMLACVRGGAGGRGNAGAGIGVANVGAGIGTGMSAGAEDVLAIADERTGRNHPRSGRTYSTLPTVIAVALVTALTTTCLFADTTRAAMSDSIRANYELSDDQPTEQLTGTKYEILKDVAETVGGRGRRDLRPVERFDVRHGRVRHADAVPDLQSDGRKERAIFGQVERAFDSGDGDVLLDTVCPINPEEPEYFLTMGPQAESLQMFTFKEQYDPFHRQDLIDRYVADGTLVKVRDYSDAGDYADGWALYRFGCGAAGGR</sequence>
<keyword evidence="2 3" id="KW-0812">Transmembrane</keyword>
<evidence type="ECO:0000256" key="2">
    <source>
        <dbReference type="SAM" id="Phobius"/>
    </source>
</evidence>
<accession>A0A7V8KQW4</accession>
<feature type="transmembrane region" description="Helical" evidence="2">
    <location>
        <begin position="181"/>
        <end position="202"/>
    </location>
</feature>
<feature type="transmembrane region" description="Helical" evidence="2">
    <location>
        <begin position="373"/>
        <end position="394"/>
    </location>
</feature>
<gene>
    <name evidence="3" type="ORF">BPULL_1118</name>
</gene>
<dbReference type="AlphaFoldDB" id="A0A7V8KQW4"/>
<evidence type="ECO:0000313" key="3">
    <source>
        <dbReference type="EMBL" id="KFI82995.1"/>
    </source>
</evidence>
<evidence type="ECO:0000313" key="4">
    <source>
        <dbReference type="Proteomes" id="UP000029109"/>
    </source>
</evidence>
<proteinExistence type="predicted"/>